<organism evidence="5 6">
    <name type="scientific">Podarcis muralis</name>
    <name type="common">Wall lizard</name>
    <name type="synonym">Lacerta muralis</name>
    <dbReference type="NCBI Taxonomy" id="64176"/>
    <lineage>
        <taxon>Eukaryota</taxon>
        <taxon>Metazoa</taxon>
        <taxon>Chordata</taxon>
        <taxon>Craniata</taxon>
        <taxon>Vertebrata</taxon>
        <taxon>Euteleostomi</taxon>
        <taxon>Lepidosauria</taxon>
        <taxon>Squamata</taxon>
        <taxon>Bifurcata</taxon>
        <taxon>Unidentata</taxon>
        <taxon>Episquamata</taxon>
        <taxon>Laterata</taxon>
        <taxon>Lacertibaenia</taxon>
        <taxon>Lacertidae</taxon>
        <taxon>Podarcis</taxon>
    </lineage>
</organism>
<reference evidence="5" key="3">
    <citation type="submission" date="2025-09" db="UniProtKB">
        <authorList>
            <consortium name="Ensembl"/>
        </authorList>
    </citation>
    <scope>IDENTIFICATION</scope>
</reference>
<accession>A0A670HN71</accession>
<dbReference type="GO" id="GO:0016301">
    <property type="term" value="F:kinase activity"/>
    <property type="evidence" value="ECO:0007669"/>
    <property type="project" value="UniProtKB-KW"/>
</dbReference>
<evidence type="ECO:0000256" key="2">
    <source>
        <dbReference type="ARBA" id="ARBA00022777"/>
    </source>
</evidence>
<dbReference type="GO" id="GO:0006796">
    <property type="term" value="P:phosphate-containing compound metabolic process"/>
    <property type="evidence" value="ECO:0007669"/>
    <property type="project" value="UniProtKB-ARBA"/>
</dbReference>
<dbReference type="Proteomes" id="UP000472272">
    <property type="component" value="Chromosome 3"/>
</dbReference>
<evidence type="ECO:0000313" key="6">
    <source>
        <dbReference type="Proteomes" id="UP000472272"/>
    </source>
</evidence>
<evidence type="ECO:0000313" key="5">
    <source>
        <dbReference type="Ensembl" id="ENSPMRP00000001319.1"/>
    </source>
</evidence>
<dbReference type="GeneTree" id="ENSGT00390000005743"/>
<feature type="domain" description="Carbohydrate kinase PfkB" evidence="4">
    <location>
        <begin position="77"/>
        <end position="135"/>
    </location>
</feature>
<dbReference type="AlphaFoldDB" id="A0A670HN71"/>
<dbReference type="PANTHER" id="PTHR10584">
    <property type="entry name" value="SUGAR KINASE"/>
    <property type="match status" value="1"/>
</dbReference>
<dbReference type="Ensembl" id="ENSPMRT00000001402.1">
    <property type="protein sequence ID" value="ENSPMRP00000001319.1"/>
    <property type="gene ID" value="ENSPMRG00000000957.1"/>
</dbReference>
<dbReference type="InterPro" id="IPR011611">
    <property type="entry name" value="PfkB_dom"/>
</dbReference>
<dbReference type="InterPro" id="IPR029056">
    <property type="entry name" value="Ribokinase-like"/>
</dbReference>
<dbReference type="GO" id="GO:0044281">
    <property type="term" value="P:small molecule metabolic process"/>
    <property type="evidence" value="ECO:0007669"/>
    <property type="project" value="UniProtKB-ARBA"/>
</dbReference>
<evidence type="ECO:0000259" key="4">
    <source>
        <dbReference type="Pfam" id="PF00294"/>
    </source>
</evidence>
<keyword evidence="6" id="KW-1185">Reference proteome</keyword>
<name>A0A670HN71_PODMU</name>
<dbReference type="PRINTS" id="PR00990">
    <property type="entry name" value="RIBOKINASE"/>
</dbReference>
<dbReference type="GO" id="GO:0005829">
    <property type="term" value="C:cytosol"/>
    <property type="evidence" value="ECO:0007669"/>
    <property type="project" value="TreeGrafter"/>
</dbReference>
<proteinExistence type="predicted"/>
<reference evidence="5 6" key="1">
    <citation type="journal article" date="2019" name="Proc. Natl. Acad. Sci. U.S.A.">
        <title>Regulatory changes in pterin and carotenoid genes underlie balanced color polymorphisms in the wall lizard.</title>
        <authorList>
            <person name="Andrade P."/>
            <person name="Pinho C."/>
            <person name="Perez I de Lanuza G."/>
            <person name="Afonso S."/>
            <person name="Brejcha J."/>
            <person name="Rubin C.J."/>
            <person name="Wallerman O."/>
            <person name="Pereira P."/>
            <person name="Sabatino S.J."/>
            <person name="Bellati A."/>
            <person name="Pellitteri-Rosa D."/>
            <person name="Bosakova Z."/>
            <person name="Bunikis I."/>
            <person name="Carretero M.A."/>
            <person name="Feiner N."/>
            <person name="Marsik P."/>
            <person name="Pauperio F."/>
            <person name="Salvi D."/>
            <person name="Soler L."/>
            <person name="While G.M."/>
            <person name="Uller T."/>
            <person name="Font E."/>
            <person name="Andersson L."/>
            <person name="Carneiro M."/>
        </authorList>
    </citation>
    <scope>NUCLEOTIDE SEQUENCE</scope>
</reference>
<dbReference type="PANTHER" id="PTHR10584:SF166">
    <property type="entry name" value="RIBOKINASE"/>
    <property type="match status" value="1"/>
</dbReference>
<keyword evidence="2" id="KW-0418">Kinase</keyword>
<reference evidence="5" key="2">
    <citation type="submission" date="2025-08" db="UniProtKB">
        <authorList>
            <consortium name="Ensembl"/>
        </authorList>
    </citation>
    <scope>IDENTIFICATION</scope>
</reference>
<feature type="compositionally biased region" description="Low complexity" evidence="3">
    <location>
        <begin position="7"/>
        <end position="16"/>
    </location>
</feature>
<gene>
    <name evidence="5" type="primary">RBKS</name>
</gene>
<dbReference type="Gene3D" id="3.40.1190.20">
    <property type="match status" value="1"/>
</dbReference>
<protein>
    <submittedName>
        <fullName evidence="5">Ribokinase</fullName>
    </submittedName>
</protein>
<feature type="region of interest" description="Disordered" evidence="3">
    <location>
        <begin position="1"/>
        <end position="27"/>
    </location>
</feature>
<sequence length="192" mass="20761">MGCSDNGVLSSLSSRSSGKRKVKTQAPWRAHIAGRRRTPLWQSGVSGGWRASAQAAQVDASQVRCCGPKPLSDMAAAEVVVVGSCMTDLVSLTTRLPKAGETIHGHRFFSGFGGKGANQCVQAARLGAKTSMICKNLWAKQRMLLLERLRSLSTRKLHFVAEQLGDHCRTAATHQHCQGKTLSSLLQEQICF</sequence>
<evidence type="ECO:0000256" key="1">
    <source>
        <dbReference type="ARBA" id="ARBA00022679"/>
    </source>
</evidence>
<dbReference type="InterPro" id="IPR002139">
    <property type="entry name" value="Ribo/fructo_kinase"/>
</dbReference>
<dbReference type="Pfam" id="PF00294">
    <property type="entry name" value="PfkB"/>
    <property type="match status" value="1"/>
</dbReference>
<dbReference type="SUPFAM" id="SSF53613">
    <property type="entry name" value="Ribokinase-like"/>
    <property type="match status" value="1"/>
</dbReference>
<keyword evidence="1" id="KW-0808">Transferase</keyword>
<evidence type="ECO:0000256" key="3">
    <source>
        <dbReference type="SAM" id="MobiDB-lite"/>
    </source>
</evidence>